<dbReference type="OrthoDB" id="9789361at2"/>
<feature type="domain" description="CRISPR type III-associated protein" evidence="2">
    <location>
        <begin position="9"/>
        <end position="295"/>
    </location>
</feature>
<dbReference type="RefSeq" id="WP_103919216.1">
    <property type="nucleotide sequence ID" value="NZ_FMSV02000180.1"/>
</dbReference>
<reference evidence="3 4" key="1">
    <citation type="submission" date="2016-10" db="EMBL/GenBank/DDBJ databases">
        <authorList>
            <person name="de Groot N.N."/>
        </authorList>
    </citation>
    <scope>NUCLEOTIDE SEQUENCE [LARGE SCALE GENOMIC DNA]</scope>
    <source>
        <strain evidence="3">MBHS1</strain>
    </source>
</reference>
<dbReference type="NCBIfam" id="TIGR02580">
    <property type="entry name" value="cas_RAMP_Cmr4"/>
    <property type="match status" value="1"/>
</dbReference>
<keyword evidence="4" id="KW-1185">Reference proteome</keyword>
<keyword evidence="1" id="KW-0051">Antiviral defense</keyword>
<dbReference type="PANTHER" id="PTHR36700:SF1">
    <property type="entry name" value="CRISPR SYSTEM CMR SUBUNIT CMR4"/>
    <property type="match status" value="1"/>
</dbReference>
<proteinExistence type="predicted"/>
<evidence type="ECO:0000313" key="4">
    <source>
        <dbReference type="Proteomes" id="UP000236724"/>
    </source>
</evidence>
<gene>
    <name evidence="3" type="ORF">MBHS_01111</name>
</gene>
<dbReference type="InterPro" id="IPR013410">
    <property type="entry name" value="CRISPR-assoc_RAMP_Cmr4"/>
</dbReference>
<sequence>MKTAILGLMTHTPLHAGSGQDMGIIDLPIQREEITQWPCVYGSSMKGALRCHAEGVFDKPDERVNVNLIFGPDADTANKEKGSYAGALNVGDARLLLFPVRSLQGTFRWVCCPANIQRLLRDIDYLQLADNFPQLAKIKLDSLDLNNETGGCLPAFSHEPAAKVYLEEYCFNTMQQPLENIIALIARFVDNRPEFVQQLQEKLLLIQDEQFAYLVQHATPVHAHNILDDQKTSQNLWYEETLAPETLLYAPLQATDTRQKGSDKKADWVLENIETALKHPWLQVGGNETVGMGWCAVTLLQGVA</sequence>
<dbReference type="GO" id="GO:0051607">
    <property type="term" value="P:defense response to virus"/>
    <property type="evidence" value="ECO:0007669"/>
    <property type="project" value="UniProtKB-KW"/>
</dbReference>
<name>A0A1H6F528_9GAMM</name>
<evidence type="ECO:0000259" key="2">
    <source>
        <dbReference type="Pfam" id="PF03787"/>
    </source>
</evidence>
<dbReference type="EMBL" id="FMSV02000180">
    <property type="protein sequence ID" value="SEH05258.1"/>
    <property type="molecule type" value="Genomic_DNA"/>
</dbReference>
<organism evidence="3 4">
    <name type="scientific">Candidatus Venteria ishoeyi</name>
    <dbReference type="NCBI Taxonomy" id="1899563"/>
    <lineage>
        <taxon>Bacteria</taxon>
        <taxon>Pseudomonadati</taxon>
        <taxon>Pseudomonadota</taxon>
        <taxon>Gammaproteobacteria</taxon>
        <taxon>Thiotrichales</taxon>
        <taxon>Thiotrichaceae</taxon>
        <taxon>Venteria</taxon>
    </lineage>
</organism>
<dbReference type="Pfam" id="PF03787">
    <property type="entry name" value="RAMPs"/>
    <property type="match status" value="1"/>
</dbReference>
<dbReference type="InterPro" id="IPR005537">
    <property type="entry name" value="RAMP_III_fam"/>
</dbReference>
<dbReference type="AlphaFoldDB" id="A0A1H6F528"/>
<accession>A0A1H6F528</accession>
<dbReference type="Proteomes" id="UP000236724">
    <property type="component" value="Unassembled WGS sequence"/>
</dbReference>
<protein>
    <submittedName>
        <fullName evidence="3">RAMP superfamily protein</fullName>
    </submittedName>
</protein>
<evidence type="ECO:0000313" key="3">
    <source>
        <dbReference type="EMBL" id="SEH05258.1"/>
    </source>
</evidence>
<evidence type="ECO:0000256" key="1">
    <source>
        <dbReference type="ARBA" id="ARBA00023118"/>
    </source>
</evidence>
<dbReference type="PANTHER" id="PTHR36700">
    <property type="entry name" value="CRISPR SYSTEM CMR SUBUNIT CMR4"/>
    <property type="match status" value="1"/>
</dbReference>